<evidence type="ECO:0000256" key="1">
    <source>
        <dbReference type="ARBA" id="ARBA00001933"/>
    </source>
</evidence>
<feature type="modified residue" description="N6-(pyridoxal phosphate)lysine" evidence="3">
    <location>
        <position position="197"/>
    </location>
</feature>
<keyword evidence="2 3" id="KW-0663">Pyridoxal phosphate</keyword>
<dbReference type="OMA" id="WGADLIM"/>
<dbReference type="GO" id="GO:0005737">
    <property type="term" value="C:cytoplasm"/>
    <property type="evidence" value="ECO:0007669"/>
    <property type="project" value="TreeGrafter"/>
</dbReference>
<dbReference type="InterPro" id="IPR015421">
    <property type="entry name" value="PyrdxlP-dep_Trfase_major"/>
</dbReference>
<dbReference type="Gene3D" id="3.40.640.10">
    <property type="entry name" value="Type I PLP-dependent aspartate aminotransferase-like (Major domain)"/>
    <property type="match status" value="1"/>
</dbReference>
<reference evidence="6" key="1">
    <citation type="journal article" date="2012" name="Science">
        <title>The Paleozoic origin of enzymatic lignin decomposition reconstructed from 31 fungal genomes.</title>
        <authorList>
            <person name="Floudas D."/>
            <person name="Binder M."/>
            <person name="Riley R."/>
            <person name="Barry K."/>
            <person name="Blanchette R.A."/>
            <person name="Henrissat B."/>
            <person name="Martinez A.T."/>
            <person name="Otillar R."/>
            <person name="Spatafora J.W."/>
            <person name="Yadav J.S."/>
            <person name="Aerts A."/>
            <person name="Benoit I."/>
            <person name="Boyd A."/>
            <person name="Carlson A."/>
            <person name="Copeland A."/>
            <person name="Coutinho P.M."/>
            <person name="de Vries R.P."/>
            <person name="Ferreira P."/>
            <person name="Findley K."/>
            <person name="Foster B."/>
            <person name="Gaskell J."/>
            <person name="Glotzer D."/>
            <person name="Gorecki P."/>
            <person name="Heitman J."/>
            <person name="Hesse C."/>
            <person name="Hori C."/>
            <person name="Igarashi K."/>
            <person name="Jurgens J.A."/>
            <person name="Kallen N."/>
            <person name="Kersten P."/>
            <person name="Kohler A."/>
            <person name="Kuees U."/>
            <person name="Kumar T.K.A."/>
            <person name="Kuo A."/>
            <person name="LaButti K."/>
            <person name="Larrondo L.F."/>
            <person name="Lindquist E."/>
            <person name="Ling A."/>
            <person name="Lombard V."/>
            <person name="Lucas S."/>
            <person name="Lundell T."/>
            <person name="Martin R."/>
            <person name="McLaughlin D.J."/>
            <person name="Morgenstern I."/>
            <person name="Morin E."/>
            <person name="Murat C."/>
            <person name="Nagy L.G."/>
            <person name="Nolan M."/>
            <person name="Ohm R.A."/>
            <person name="Patyshakuliyeva A."/>
            <person name="Rokas A."/>
            <person name="Ruiz-Duenas F.J."/>
            <person name="Sabat G."/>
            <person name="Salamov A."/>
            <person name="Samejima M."/>
            <person name="Schmutz J."/>
            <person name="Slot J.C."/>
            <person name="St John F."/>
            <person name="Stenlid J."/>
            <person name="Sun H."/>
            <person name="Sun S."/>
            <person name="Syed K."/>
            <person name="Tsang A."/>
            <person name="Wiebenga A."/>
            <person name="Young D."/>
            <person name="Pisabarro A."/>
            <person name="Eastwood D.C."/>
            <person name="Martin F."/>
            <person name="Cullen D."/>
            <person name="Grigoriev I.V."/>
            <person name="Hibbett D.S."/>
        </authorList>
    </citation>
    <scope>NUCLEOTIDE SEQUENCE [LARGE SCALE GENOMIC DNA]</scope>
    <source>
        <strain evidence="6">RWD-64-598 SS2</strain>
    </source>
</reference>
<dbReference type="Gene3D" id="3.90.1150.10">
    <property type="entry name" value="Aspartate Aminotransferase, domain 1"/>
    <property type="match status" value="1"/>
</dbReference>
<dbReference type="InterPro" id="IPR000277">
    <property type="entry name" value="Cys/Met-Metab_PyrdxlP-dep_enz"/>
</dbReference>
<accession>A0A5M3MWM4</accession>
<proteinExistence type="inferred from homology"/>
<evidence type="ECO:0000256" key="4">
    <source>
        <dbReference type="RuleBase" id="RU362118"/>
    </source>
</evidence>
<dbReference type="GO" id="GO:0016846">
    <property type="term" value="F:carbon-sulfur lyase activity"/>
    <property type="evidence" value="ECO:0007669"/>
    <property type="project" value="TreeGrafter"/>
</dbReference>
<dbReference type="PIRSF" id="PIRSF001434">
    <property type="entry name" value="CGS"/>
    <property type="match status" value="1"/>
</dbReference>
<sequence length="391" mass="43547">MASLLSGTDLIHADQALAGYEVAPSISVTTTFRRDPLYQDDLDEPPVMVQGRRHVYSTYSQDVSDRDLQVLNKVLHGYSMTYSSGLAAAYAALVHYNPKRVAIRKGYMGCHGCIRTYAKAKSENIPLIDLDDDFQEGDLCWLETPLNPTGESRDIAYYANKVHAIGGKILVDSTFGPPPLQDPFKWGADCVFHSGTKYFGGHSDMLCGILAVKTEAEYLELWDDRKFMGNVMGSLETWLLLRSLRTLHLRVPRQSETATILARWLAGAANVPAGEDREFDGIPGGVVTKVWHSSLQGIDERGFDPAKQMEGGFGAAFSIRLAHREYADRFPHYLQYFVVATSLGGVESLVEQRVRSDKSEDPLLIRFSIGVEDVDDLKSDIRQAFQRLTMV</sequence>
<dbReference type="InterPro" id="IPR015422">
    <property type="entry name" value="PyrdxlP-dep_Trfase_small"/>
</dbReference>
<evidence type="ECO:0000313" key="5">
    <source>
        <dbReference type="EMBL" id="EIW83549.1"/>
    </source>
</evidence>
<dbReference type="OrthoDB" id="3512640at2759"/>
<comment type="cofactor">
    <cofactor evidence="1 4">
        <name>pyridoxal 5'-phosphate</name>
        <dbReference type="ChEBI" id="CHEBI:597326"/>
    </cofactor>
</comment>
<dbReference type="RefSeq" id="XP_007766378.1">
    <property type="nucleotide sequence ID" value="XM_007768188.1"/>
</dbReference>
<protein>
    <submittedName>
        <fullName evidence="5">Cystathionine gamma-synthase</fullName>
    </submittedName>
</protein>
<dbReference type="PANTHER" id="PTHR11808">
    <property type="entry name" value="TRANS-SULFURATION ENZYME FAMILY MEMBER"/>
    <property type="match status" value="1"/>
</dbReference>
<organism evidence="5 6">
    <name type="scientific">Coniophora puteana (strain RWD-64-598)</name>
    <name type="common">Brown rot fungus</name>
    <dbReference type="NCBI Taxonomy" id="741705"/>
    <lineage>
        <taxon>Eukaryota</taxon>
        <taxon>Fungi</taxon>
        <taxon>Dikarya</taxon>
        <taxon>Basidiomycota</taxon>
        <taxon>Agaricomycotina</taxon>
        <taxon>Agaricomycetes</taxon>
        <taxon>Agaricomycetidae</taxon>
        <taxon>Boletales</taxon>
        <taxon>Coniophorineae</taxon>
        <taxon>Coniophoraceae</taxon>
        <taxon>Coniophora</taxon>
    </lineage>
</organism>
<keyword evidence="6" id="KW-1185">Reference proteome</keyword>
<dbReference type="Pfam" id="PF01053">
    <property type="entry name" value="Cys_Met_Meta_PP"/>
    <property type="match status" value="1"/>
</dbReference>
<dbReference type="GO" id="GO:0019346">
    <property type="term" value="P:transsulfuration"/>
    <property type="evidence" value="ECO:0007669"/>
    <property type="project" value="InterPro"/>
</dbReference>
<dbReference type="AlphaFoldDB" id="A0A5M3MWM4"/>
<evidence type="ECO:0000256" key="2">
    <source>
        <dbReference type="ARBA" id="ARBA00022898"/>
    </source>
</evidence>
<comment type="caution">
    <text evidence="5">The sequence shown here is derived from an EMBL/GenBank/DDBJ whole genome shotgun (WGS) entry which is preliminary data.</text>
</comment>
<dbReference type="SUPFAM" id="SSF53383">
    <property type="entry name" value="PLP-dependent transferases"/>
    <property type="match status" value="1"/>
</dbReference>
<dbReference type="GeneID" id="19207549"/>
<dbReference type="PANTHER" id="PTHR11808:SF35">
    <property type="entry name" value="CYSTATHIONINE GAMMA-SYNTHASE (AFU_ORTHOLOGUE AFUA_7G01590)"/>
    <property type="match status" value="1"/>
</dbReference>
<dbReference type="Proteomes" id="UP000053558">
    <property type="component" value="Unassembled WGS sequence"/>
</dbReference>
<gene>
    <name evidence="5" type="ORF">CONPUDRAFT_52967</name>
</gene>
<dbReference type="KEGG" id="cput:CONPUDRAFT_52967"/>
<dbReference type="InterPro" id="IPR015424">
    <property type="entry name" value="PyrdxlP-dep_Trfase"/>
</dbReference>
<evidence type="ECO:0000256" key="3">
    <source>
        <dbReference type="PIRSR" id="PIRSR001434-2"/>
    </source>
</evidence>
<evidence type="ECO:0000313" key="6">
    <source>
        <dbReference type="Proteomes" id="UP000053558"/>
    </source>
</evidence>
<name>A0A5M3MWM4_CONPW</name>
<dbReference type="GO" id="GO:0030170">
    <property type="term" value="F:pyridoxal phosphate binding"/>
    <property type="evidence" value="ECO:0007669"/>
    <property type="project" value="InterPro"/>
</dbReference>
<comment type="similarity">
    <text evidence="4">Belongs to the trans-sulfuration enzymes family.</text>
</comment>
<dbReference type="EMBL" id="JH711576">
    <property type="protein sequence ID" value="EIW83549.1"/>
    <property type="molecule type" value="Genomic_DNA"/>
</dbReference>